<dbReference type="PROSITE" id="PS50011">
    <property type="entry name" value="PROTEIN_KINASE_DOM"/>
    <property type="match status" value="1"/>
</dbReference>
<accession>A0A2P6Q8J8</accession>
<dbReference type="PANTHER" id="PTHR27006">
    <property type="entry name" value="PROMASTIGOTE SURFACE ANTIGEN PROTEIN PSA"/>
    <property type="match status" value="1"/>
</dbReference>
<comment type="caution">
    <text evidence="2">The sequence shown here is derived from an EMBL/GenBank/DDBJ whole genome shotgun (WGS) entry which is preliminary data.</text>
</comment>
<dbReference type="Proteomes" id="UP000238479">
    <property type="component" value="Chromosome 5"/>
</dbReference>
<dbReference type="Gene3D" id="3.30.200.20">
    <property type="entry name" value="Phosphorylase Kinase, domain 1"/>
    <property type="match status" value="2"/>
</dbReference>
<name>A0A2P6Q8J8_ROSCH</name>
<dbReference type="InterPro" id="IPR011009">
    <property type="entry name" value="Kinase-like_dom_sf"/>
</dbReference>
<dbReference type="GO" id="GO:0004672">
    <property type="term" value="F:protein kinase activity"/>
    <property type="evidence" value="ECO:0007669"/>
    <property type="project" value="InterPro"/>
</dbReference>
<reference evidence="2 3" key="1">
    <citation type="journal article" date="2018" name="Nat. Genet.">
        <title>The Rosa genome provides new insights in the design of modern roses.</title>
        <authorList>
            <person name="Bendahmane M."/>
        </authorList>
    </citation>
    <scope>NUCLEOTIDE SEQUENCE [LARGE SCALE GENOMIC DNA]</scope>
    <source>
        <strain evidence="3">cv. Old Blush</strain>
    </source>
</reference>
<evidence type="ECO:0000313" key="3">
    <source>
        <dbReference type="Proteomes" id="UP000238479"/>
    </source>
</evidence>
<gene>
    <name evidence="2" type="ORF">RchiOBHm_Chr5g0025391</name>
</gene>
<evidence type="ECO:0000259" key="1">
    <source>
        <dbReference type="PROSITE" id="PS50011"/>
    </source>
</evidence>
<dbReference type="Pfam" id="PF07714">
    <property type="entry name" value="PK_Tyr_Ser-Thr"/>
    <property type="match status" value="1"/>
</dbReference>
<dbReference type="Gramene" id="PRQ30505">
    <property type="protein sequence ID" value="PRQ30505"/>
    <property type="gene ID" value="RchiOBHm_Chr5g0025391"/>
</dbReference>
<proteinExistence type="predicted"/>
<dbReference type="PANTHER" id="PTHR27006:SF586">
    <property type="entry name" value="CYSTEINE-RICH RECEPTOR-LIKE PROTEIN KINASE 10"/>
    <property type="match status" value="1"/>
</dbReference>
<dbReference type="AlphaFoldDB" id="A0A2P6Q8J8"/>
<evidence type="ECO:0000313" key="2">
    <source>
        <dbReference type="EMBL" id="PRQ30505.1"/>
    </source>
</evidence>
<dbReference type="PROSITE" id="PS00109">
    <property type="entry name" value="PROTEIN_KINASE_TYR"/>
    <property type="match status" value="1"/>
</dbReference>
<dbReference type="EMBL" id="PDCK01000043">
    <property type="protein sequence ID" value="PRQ30505.1"/>
    <property type="molecule type" value="Genomic_DNA"/>
</dbReference>
<keyword evidence="3" id="KW-1185">Reference proteome</keyword>
<dbReference type="OMA" id="NEIRDCA"/>
<keyword evidence="2" id="KW-0808">Transferase</keyword>
<protein>
    <recommendedName>
        <fullName evidence="1">Protein kinase domain-containing protein</fullName>
    </recommendedName>
</protein>
<dbReference type="SUPFAM" id="SSF56112">
    <property type="entry name" value="Protein kinase-like (PK-like)"/>
    <property type="match status" value="1"/>
</dbReference>
<dbReference type="GO" id="GO:0005524">
    <property type="term" value="F:ATP binding"/>
    <property type="evidence" value="ECO:0007669"/>
    <property type="project" value="InterPro"/>
</dbReference>
<feature type="domain" description="Protein kinase" evidence="1">
    <location>
        <begin position="1"/>
        <end position="290"/>
    </location>
</feature>
<organism evidence="2 3">
    <name type="scientific">Rosa chinensis</name>
    <name type="common">China rose</name>
    <dbReference type="NCBI Taxonomy" id="74649"/>
    <lineage>
        <taxon>Eukaryota</taxon>
        <taxon>Viridiplantae</taxon>
        <taxon>Streptophyta</taxon>
        <taxon>Embryophyta</taxon>
        <taxon>Tracheophyta</taxon>
        <taxon>Spermatophyta</taxon>
        <taxon>Magnoliopsida</taxon>
        <taxon>eudicotyledons</taxon>
        <taxon>Gunneridae</taxon>
        <taxon>Pentapetalae</taxon>
        <taxon>rosids</taxon>
        <taxon>fabids</taxon>
        <taxon>Rosales</taxon>
        <taxon>Rosaceae</taxon>
        <taxon>Rosoideae</taxon>
        <taxon>Rosoideae incertae sedis</taxon>
        <taxon>Rosa</taxon>
    </lineage>
</organism>
<dbReference type="Gene3D" id="1.10.510.10">
    <property type="entry name" value="Transferase(Phosphotransferase) domain 1"/>
    <property type="match status" value="2"/>
</dbReference>
<dbReference type="InterPro" id="IPR008266">
    <property type="entry name" value="Tyr_kinase_AS"/>
</dbReference>
<sequence length="290" mass="32450">MKSNKPADANGLQNDGKRGQHLSVFSYASIIAATCNFSNENKLGEGGFGPVYKHTNLVQLFGFCIHGEERMLIYEYMPNKSLDYFLFDSTRCQQLDWNNRFSIIEGIAQGLLYLHKYSRMRVSHRDLTASNVLLDDSMNPKISDFGMARIFTNDEQEANTMKIVATRRNNSFNNDDRALNLVGYAWALWKEGVGLELLDPTLGDSCDKDHLLRCIYVGLLCVEENAASRPKMLNHLNVIAMLANESMSLPIPTKPTFCTERNVITTTVGGNRLEVVVSVNGISNSDFDGS</sequence>
<dbReference type="InterPro" id="IPR001245">
    <property type="entry name" value="Ser-Thr/Tyr_kinase_cat_dom"/>
</dbReference>
<dbReference type="InterPro" id="IPR000719">
    <property type="entry name" value="Prot_kinase_dom"/>
</dbReference>
<dbReference type="FunFam" id="1.10.510.10:FF:001019">
    <property type="entry name" value="G-type lectin S-receptor-like serine/threonine-protein kinase B120"/>
    <property type="match status" value="1"/>
</dbReference>